<feature type="transmembrane region" description="Helical" evidence="5">
    <location>
        <begin position="231"/>
        <end position="249"/>
    </location>
</feature>
<dbReference type="RefSeq" id="WP_179844404.1">
    <property type="nucleotide sequence ID" value="NZ_JACCBA010000001.1"/>
</dbReference>
<comment type="subcellular location">
    <subcellularLocation>
        <location evidence="1">Membrane</location>
        <topology evidence="1">Multi-pass membrane protein</topology>
    </subcellularLocation>
</comment>
<reference evidence="6 7" key="1">
    <citation type="submission" date="2020-07" db="EMBL/GenBank/DDBJ databases">
        <title>Sequencing the genomes of 1000 actinobacteria strains.</title>
        <authorList>
            <person name="Klenk H.-P."/>
        </authorList>
    </citation>
    <scope>NUCLEOTIDE SEQUENCE [LARGE SCALE GENOMIC DNA]</scope>
    <source>
        <strain evidence="6 7">DSM 40398</strain>
    </source>
</reference>
<feature type="transmembrane region" description="Helical" evidence="5">
    <location>
        <begin position="128"/>
        <end position="149"/>
    </location>
</feature>
<feature type="transmembrane region" description="Helical" evidence="5">
    <location>
        <begin position="155"/>
        <end position="175"/>
    </location>
</feature>
<keyword evidence="7" id="KW-1185">Reference proteome</keyword>
<dbReference type="GO" id="GO:0016020">
    <property type="term" value="C:membrane"/>
    <property type="evidence" value="ECO:0007669"/>
    <property type="project" value="UniProtKB-SubCell"/>
</dbReference>
<gene>
    <name evidence="6" type="ORF">BJY14_003290</name>
</gene>
<evidence type="ECO:0000313" key="6">
    <source>
        <dbReference type="EMBL" id="NYD47307.1"/>
    </source>
</evidence>
<evidence type="ECO:0000256" key="2">
    <source>
        <dbReference type="ARBA" id="ARBA00022692"/>
    </source>
</evidence>
<dbReference type="SUPFAM" id="SSF103473">
    <property type="entry name" value="MFS general substrate transporter"/>
    <property type="match status" value="1"/>
</dbReference>
<feature type="transmembrane region" description="Helical" evidence="5">
    <location>
        <begin position="70"/>
        <end position="91"/>
    </location>
</feature>
<keyword evidence="2 5" id="KW-0812">Transmembrane</keyword>
<accession>A0A7Y9EGP2</accession>
<feature type="transmembrane region" description="Helical" evidence="5">
    <location>
        <begin position="256"/>
        <end position="275"/>
    </location>
</feature>
<protein>
    <recommendedName>
        <fullName evidence="8">MFS transporter</fullName>
    </recommendedName>
</protein>
<dbReference type="PANTHER" id="PTHR23514">
    <property type="entry name" value="BYPASS OF STOP CODON PROTEIN 6"/>
    <property type="match status" value="1"/>
</dbReference>
<sequence length="400" mass="39369">MKVEASWRAFAGFAAFGVFWGVWGAGVPRVQERAGIGDGALGLALLFVGAGALPAMLLMGRALDRWGPGVAGAAIMALGGAGVVVAFAAVNLAGLCLGLAVVGASSGAADVGINAIAGRAERDAGKAVITRAHGVFSGLVVLASLASGAASSLPFVVPFVVAGVGCLAAGVCLWASPGGFVGRREAVAPLGRRRIVPLVLVGVLGALAFASENAHQSWSAVFVDDELRSGGLSAVAPAVFAGTVAVTRFSTGGVRAVRGALLAGAAGAAGGAFVISVASTLAVAAIGLAVAAAGTAVLFPTLLRLVARNVEDDYRGRATSVVTTVSYLGFLAGPVYVGLWADAVGLRGAMVAVAALAVVLFVLAPVLLRLSGFAGGERGAQARAGVFSSASPGRWSGTKR</sequence>
<feature type="transmembrane region" description="Helical" evidence="5">
    <location>
        <begin position="318"/>
        <end position="337"/>
    </location>
</feature>
<evidence type="ECO:0000256" key="3">
    <source>
        <dbReference type="ARBA" id="ARBA00022989"/>
    </source>
</evidence>
<dbReference type="AlphaFoldDB" id="A0A7Y9EGP2"/>
<organism evidence="6 7">
    <name type="scientific">Actinomadura luteofluorescens</name>
    <dbReference type="NCBI Taxonomy" id="46163"/>
    <lineage>
        <taxon>Bacteria</taxon>
        <taxon>Bacillati</taxon>
        <taxon>Actinomycetota</taxon>
        <taxon>Actinomycetes</taxon>
        <taxon>Streptosporangiales</taxon>
        <taxon>Thermomonosporaceae</taxon>
        <taxon>Actinomadura</taxon>
    </lineage>
</organism>
<comment type="caution">
    <text evidence="6">The sequence shown here is derived from an EMBL/GenBank/DDBJ whole genome shotgun (WGS) entry which is preliminary data.</text>
</comment>
<dbReference type="PANTHER" id="PTHR23514:SF13">
    <property type="entry name" value="INNER MEMBRANE PROTEIN YBJJ"/>
    <property type="match status" value="1"/>
</dbReference>
<dbReference type="InterPro" id="IPR011701">
    <property type="entry name" value="MFS"/>
</dbReference>
<dbReference type="Proteomes" id="UP000529783">
    <property type="component" value="Unassembled WGS sequence"/>
</dbReference>
<evidence type="ECO:0000256" key="1">
    <source>
        <dbReference type="ARBA" id="ARBA00004141"/>
    </source>
</evidence>
<keyword evidence="4 5" id="KW-0472">Membrane</keyword>
<evidence type="ECO:0008006" key="8">
    <source>
        <dbReference type="Google" id="ProtNLM"/>
    </source>
</evidence>
<dbReference type="Pfam" id="PF07690">
    <property type="entry name" value="MFS_1"/>
    <property type="match status" value="1"/>
</dbReference>
<feature type="transmembrane region" description="Helical" evidence="5">
    <location>
        <begin position="40"/>
        <end position="58"/>
    </location>
</feature>
<proteinExistence type="predicted"/>
<name>A0A7Y9EGP2_9ACTN</name>
<keyword evidence="3 5" id="KW-1133">Transmembrane helix</keyword>
<dbReference type="GO" id="GO:0022857">
    <property type="term" value="F:transmembrane transporter activity"/>
    <property type="evidence" value="ECO:0007669"/>
    <property type="project" value="InterPro"/>
</dbReference>
<evidence type="ECO:0000256" key="4">
    <source>
        <dbReference type="ARBA" id="ARBA00023136"/>
    </source>
</evidence>
<feature type="transmembrane region" description="Helical" evidence="5">
    <location>
        <begin position="281"/>
        <end position="306"/>
    </location>
</feature>
<feature type="transmembrane region" description="Helical" evidence="5">
    <location>
        <begin position="195"/>
        <end position="211"/>
    </location>
</feature>
<feature type="transmembrane region" description="Helical" evidence="5">
    <location>
        <begin position="349"/>
        <end position="368"/>
    </location>
</feature>
<evidence type="ECO:0000313" key="7">
    <source>
        <dbReference type="Proteomes" id="UP000529783"/>
    </source>
</evidence>
<dbReference type="Gene3D" id="1.20.1250.20">
    <property type="entry name" value="MFS general substrate transporter like domains"/>
    <property type="match status" value="1"/>
</dbReference>
<dbReference type="EMBL" id="JACCBA010000001">
    <property type="protein sequence ID" value="NYD47307.1"/>
    <property type="molecule type" value="Genomic_DNA"/>
</dbReference>
<evidence type="ECO:0000256" key="5">
    <source>
        <dbReference type="SAM" id="Phobius"/>
    </source>
</evidence>
<dbReference type="InterPro" id="IPR036259">
    <property type="entry name" value="MFS_trans_sf"/>
</dbReference>
<dbReference type="InterPro" id="IPR051788">
    <property type="entry name" value="MFS_Transporter"/>
</dbReference>